<dbReference type="Pfam" id="PF04734">
    <property type="entry name" value="Ceramidase_alk"/>
    <property type="match status" value="1"/>
</dbReference>
<dbReference type="GO" id="GO:0016020">
    <property type="term" value="C:membrane"/>
    <property type="evidence" value="ECO:0007669"/>
    <property type="project" value="GOC"/>
</dbReference>
<comment type="cofactor">
    <cofactor evidence="2">
        <name>Zn(2+)</name>
        <dbReference type="ChEBI" id="CHEBI:29105"/>
    </cofactor>
    <text evidence="2">Binds 1 zinc ion per subunit.</text>
</comment>
<dbReference type="GO" id="GO:0042759">
    <property type="term" value="P:long-chain fatty acid biosynthetic process"/>
    <property type="evidence" value="ECO:0007669"/>
    <property type="project" value="TreeGrafter"/>
</dbReference>
<feature type="binding site" evidence="2">
    <location>
        <position position="260"/>
    </location>
    <ligand>
        <name>Zn(2+)</name>
        <dbReference type="ChEBI" id="CHEBI:29105"/>
    </ligand>
</feature>
<dbReference type="GO" id="GO:0046512">
    <property type="term" value="P:sphingosine biosynthetic process"/>
    <property type="evidence" value="ECO:0007669"/>
    <property type="project" value="TreeGrafter"/>
</dbReference>
<keyword evidence="2" id="KW-0862">Zinc</keyword>
<dbReference type="PANTHER" id="PTHR12670:SF1">
    <property type="entry name" value="NEUTRAL CERAMIDASE"/>
    <property type="match status" value="1"/>
</dbReference>
<dbReference type="PANTHER" id="PTHR12670">
    <property type="entry name" value="CERAMIDASE"/>
    <property type="match status" value="1"/>
</dbReference>
<comment type="caution">
    <text evidence="4">The sequence shown here is derived from an EMBL/GenBank/DDBJ whole genome shotgun (WGS) entry which is preliminary data.</text>
</comment>
<dbReference type="AlphaFoldDB" id="A0A7J7IW42"/>
<keyword evidence="2" id="KW-0479">Metal-binding</keyword>
<dbReference type="GO" id="GO:0046872">
    <property type="term" value="F:metal ion binding"/>
    <property type="evidence" value="ECO:0007669"/>
    <property type="project" value="UniProtKB-KW"/>
</dbReference>
<evidence type="ECO:0000313" key="4">
    <source>
        <dbReference type="EMBL" id="KAF6017634.1"/>
    </source>
</evidence>
<reference evidence="4" key="1">
    <citation type="submission" date="2020-06" db="EMBL/GenBank/DDBJ databases">
        <title>Draft genome of Bugula neritina, a colonial animal packing powerful symbionts and potential medicines.</title>
        <authorList>
            <person name="Rayko M."/>
        </authorList>
    </citation>
    <scope>NUCLEOTIDE SEQUENCE [LARGE SCALE GENOMIC DNA]</scope>
    <source>
        <strain evidence="4">Kwan_BN1</strain>
    </source>
</reference>
<evidence type="ECO:0000256" key="2">
    <source>
        <dbReference type="PIRSR" id="PIRSR606823-2"/>
    </source>
</evidence>
<dbReference type="EMBL" id="VXIV02003373">
    <property type="protein sequence ID" value="KAF6017634.1"/>
    <property type="molecule type" value="Genomic_DNA"/>
</dbReference>
<proteinExistence type="predicted"/>
<sequence>MIKHDDICMHTNYSRSNTIVSYEAFDIHFRFEMIKPRVWSLLVCCSIVLALRADAVDTNYVVGTGIYDVTGPAAEINMMGYAKGSQKTNGIHLRQYSRAYVIADKQEDKRVVFVSVDACMISTLVKAQVIKKISALYPGLYNETNVCISGIHTHSGPGGFHQYILLDVTSLGFVQQSLDALAEGIALSIDKAHKSMKPGNLHVTSGELVGANINRSPTSYANNPAKERAMYKYNIDTTMTIVKITDEHNGDVGMIRCKVHTQALENYQQASYMPRSQDLSLTEREWSINCYCKC</sequence>
<accession>A0A7J7IW42</accession>
<protein>
    <recommendedName>
        <fullName evidence="1">Neutral ceramidase</fullName>
    </recommendedName>
</protein>
<evidence type="ECO:0000259" key="3">
    <source>
        <dbReference type="Pfam" id="PF04734"/>
    </source>
</evidence>
<dbReference type="GO" id="GO:0017040">
    <property type="term" value="F:N-acylsphingosine amidohydrolase activity"/>
    <property type="evidence" value="ECO:0007669"/>
    <property type="project" value="InterPro"/>
</dbReference>
<organism evidence="4 5">
    <name type="scientific">Bugula neritina</name>
    <name type="common">Brown bryozoan</name>
    <name type="synonym">Sertularia neritina</name>
    <dbReference type="NCBI Taxonomy" id="10212"/>
    <lineage>
        <taxon>Eukaryota</taxon>
        <taxon>Metazoa</taxon>
        <taxon>Spiralia</taxon>
        <taxon>Lophotrochozoa</taxon>
        <taxon>Bryozoa</taxon>
        <taxon>Gymnolaemata</taxon>
        <taxon>Cheilostomatida</taxon>
        <taxon>Flustrina</taxon>
        <taxon>Buguloidea</taxon>
        <taxon>Bugulidae</taxon>
        <taxon>Bugula</taxon>
    </lineage>
</organism>
<dbReference type="OrthoDB" id="191371at2759"/>
<dbReference type="InterPro" id="IPR031329">
    <property type="entry name" value="NEUT/ALK_ceramidase_N"/>
</dbReference>
<dbReference type="InterPro" id="IPR006823">
    <property type="entry name" value="Ceramidase_alk"/>
</dbReference>
<keyword evidence="5" id="KW-1185">Reference proteome</keyword>
<feature type="binding site" evidence="2">
    <location>
        <position position="152"/>
    </location>
    <ligand>
        <name>Zn(2+)</name>
        <dbReference type="ChEBI" id="CHEBI:29105"/>
    </ligand>
</feature>
<dbReference type="GO" id="GO:0005576">
    <property type="term" value="C:extracellular region"/>
    <property type="evidence" value="ECO:0007669"/>
    <property type="project" value="TreeGrafter"/>
</dbReference>
<evidence type="ECO:0000313" key="5">
    <source>
        <dbReference type="Proteomes" id="UP000593567"/>
    </source>
</evidence>
<dbReference type="Proteomes" id="UP000593567">
    <property type="component" value="Unassembled WGS sequence"/>
</dbReference>
<feature type="domain" description="Neutral/alkaline non-lysosomal ceramidase N-terminal" evidence="3">
    <location>
        <begin position="60"/>
        <end position="266"/>
    </location>
</feature>
<evidence type="ECO:0000256" key="1">
    <source>
        <dbReference type="ARBA" id="ARBA00019235"/>
    </source>
</evidence>
<name>A0A7J7IW42_BUGNE</name>
<gene>
    <name evidence="4" type="ORF">EB796_024060</name>
</gene>
<dbReference type="GO" id="GO:0046514">
    <property type="term" value="P:ceramide catabolic process"/>
    <property type="evidence" value="ECO:0007669"/>
    <property type="project" value="InterPro"/>
</dbReference>